<keyword evidence="2" id="KW-1185">Reference proteome</keyword>
<comment type="caution">
    <text evidence="1">The sequence shown here is derived from an EMBL/GenBank/DDBJ whole genome shotgun (WGS) entry which is preliminary data.</text>
</comment>
<name>A0ABR3KVE5_TRISP</name>
<reference evidence="1 2" key="1">
    <citation type="submission" date="2024-07" db="EMBL/GenBank/DDBJ databases">
        <title>Enhanced genomic and transcriptomic resources for Trichinella pseudospiralis and T. spiralis underpin the discovery of pronounced molecular differences between stages and species.</title>
        <authorList>
            <person name="Pasi K.K."/>
            <person name="La Rosa G."/>
            <person name="Gomez-Morales M.A."/>
            <person name="Tosini F."/>
            <person name="Sumanam S."/>
            <person name="Young N.D."/>
            <person name="Chang B.C."/>
            <person name="Robin G.B."/>
        </authorList>
    </citation>
    <scope>NUCLEOTIDE SEQUENCE [LARGE SCALE GENOMIC DNA]</scope>
    <source>
        <strain evidence="1">ISS534</strain>
    </source>
</reference>
<dbReference type="Proteomes" id="UP001558632">
    <property type="component" value="Unassembled WGS sequence"/>
</dbReference>
<organism evidence="1 2">
    <name type="scientific">Trichinella spiralis</name>
    <name type="common">Trichina worm</name>
    <dbReference type="NCBI Taxonomy" id="6334"/>
    <lineage>
        <taxon>Eukaryota</taxon>
        <taxon>Metazoa</taxon>
        <taxon>Ecdysozoa</taxon>
        <taxon>Nematoda</taxon>
        <taxon>Enoplea</taxon>
        <taxon>Dorylaimia</taxon>
        <taxon>Trichinellida</taxon>
        <taxon>Trichinellidae</taxon>
        <taxon>Trichinella</taxon>
    </lineage>
</organism>
<sequence>MEQCNDRLKHAVEIESRPIGHTENVIIGPADPNLDPSAWDLNGFDEQLRSVHTARMWNHKFVYDWPMRNCFMAPSSGIYKSTIPGRPDDAALNLSLLIAKVNMHL</sequence>
<dbReference type="EMBL" id="JBEUSY010000132">
    <property type="protein sequence ID" value="KAL1244625.1"/>
    <property type="molecule type" value="Genomic_DNA"/>
</dbReference>
<protein>
    <submittedName>
        <fullName evidence="1">10-methylenetetrahydrofolate reductase,5</fullName>
    </submittedName>
</protein>
<accession>A0ABR3KVE5</accession>
<evidence type="ECO:0000313" key="1">
    <source>
        <dbReference type="EMBL" id="KAL1244625.1"/>
    </source>
</evidence>
<evidence type="ECO:0000313" key="2">
    <source>
        <dbReference type="Proteomes" id="UP001558632"/>
    </source>
</evidence>
<proteinExistence type="predicted"/>
<gene>
    <name evidence="1" type="ORF">TSPI_06357</name>
</gene>